<dbReference type="EMBL" id="GL888066">
    <property type="protein sequence ID" value="EGI68368.1"/>
    <property type="molecule type" value="Genomic_DNA"/>
</dbReference>
<dbReference type="AlphaFoldDB" id="F4WBU0"/>
<proteinExistence type="predicted"/>
<reference evidence="1" key="1">
    <citation type="submission" date="2011-02" db="EMBL/GenBank/DDBJ databases">
        <title>The genome of the leaf-cutting ant Acromyrmex echinatior suggests key adaptations to social evolution and fungus farming.</title>
        <authorList>
            <person name="Nygaard S."/>
            <person name="Zhang G."/>
        </authorList>
    </citation>
    <scope>NUCLEOTIDE SEQUENCE</scope>
</reference>
<name>F4WBU0_ACREC</name>
<dbReference type="InParanoid" id="F4WBU0"/>
<protein>
    <submittedName>
        <fullName evidence="1">Uncharacterized protein</fullName>
    </submittedName>
</protein>
<evidence type="ECO:0000313" key="2">
    <source>
        <dbReference type="Proteomes" id="UP000007755"/>
    </source>
</evidence>
<evidence type="ECO:0000313" key="1">
    <source>
        <dbReference type="EMBL" id="EGI68368.1"/>
    </source>
</evidence>
<gene>
    <name evidence="1" type="ORF">G5I_03011</name>
</gene>
<sequence>MCVHAYIRLYNGCSLSKQNVSGMLTACQQILRQIDISCIKLVICPVELLLSDSRFLAEKIPLLSVAWQTAHWSIRRSRVRSW</sequence>
<accession>F4WBU0</accession>
<keyword evidence="2" id="KW-1185">Reference proteome</keyword>
<organism evidence="2">
    <name type="scientific">Acromyrmex echinatior</name>
    <name type="common">Panamanian leafcutter ant</name>
    <name type="synonym">Acromyrmex octospinosus echinatior</name>
    <dbReference type="NCBI Taxonomy" id="103372"/>
    <lineage>
        <taxon>Eukaryota</taxon>
        <taxon>Metazoa</taxon>
        <taxon>Ecdysozoa</taxon>
        <taxon>Arthropoda</taxon>
        <taxon>Hexapoda</taxon>
        <taxon>Insecta</taxon>
        <taxon>Pterygota</taxon>
        <taxon>Neoptera</taxon>
        <taxon>Endopterygota</taxon>
        <taxon>Hymenoptera</taxon>
        <taxon>Apocrita</taxon>
        <taxon>Aculeata</taxon>
        <taxon>Formicoidea</taxon>
        <taxon>Formicidae</taxon>
        <taxon>Myrmicinae</taxon>
        <taxon>Acromyrmex</taxon>
    </lineage>
</organism>
<dbReference type="Proteomes" id="UP000007755">
    <property type="component" value="Unassembled WGS sequence"/>
</dbReference>